<evidence type="ECO:0000313" key="10">
    <source>
        <dbReference type="Proteomes" id="UP000279271"/>
    </source>
</evidence>
<dbReference type="SUPFAM" id="SSF103473">
    <property type="entry name" value="MFS general substrate transporter"/>
    <property type="match status" value="1"/>
</dbReference>
<feature type="non-terminal residue" evidence="9">
    <location>
        <position position="1"/>
    </location>
</feature>
<feature type="transmembrane region" description="Helical" evidence="8">
    <location>
        <begin position="446"/>
        <end position="462"/>
    </location>
</feature>
<feature type="transmembrane region" description="Helical" evidence="8">
    <location>
        <begin position="503"/>
        <end position="522"/>
    </location>
</feature>
<gene>
    <name evidence="9" type="ORF">APUTEX25_001040</name>
</gene>
<feature type="region of interest" description="Disordered" evidence="7">
    <location>
        <begin position="267"/>
        <end position="322"/>
    </location>
</feature>
<dbReference type="Proteomes" id="UP000279271">
    <property type="component" value="Unassembled WGS sequence"/>
</dbReference>
<keyword evidence="4 8" id="KW-0812">Transmembrane</keyword>
<reference evidence="10" key="1">
    <citation type="journal article" date="2018" name="Algal Res.">
        <title>Characterization of plant carbon substrate utilization by Auxenochlorella protothecoides.</title>
        <authorList>
            <person name="Vogler B.W."/>
            <person name="Starkenburg S.R."/>
            <person name="Sudasinghe N."/>
            <person name="Schambach J.Y."/>
            <person name="Rollin J.A."/>
            <person name="Pattathil S."/>
            <person name="Barry A.N."/>
        </authorList>
    </citation>
    <scope>NUCLEOTIDE SEQUENCE [LARGE SCALE GENOMIC DNA]</scope>
    <source>
        <strain evidence="10">UTEX 25</strain>
    </source>
</reference>
<dbReference type="InterPro" id="IPR052599">
    <property type="entry name" value="SLC43A_AATransporter"/>
</dbReference>
<evidence type="ECO:0000313" key="9">
    <source>
        <dbReference type="EMBL" id="RMZ52921.1"/>
    </source>
</evidence>
<protein>
    <recommendedName>
        <fullName evidence="11">Major facilitator superfamily (MFS) profile domain-containing protein</fullName>
    </recommendedName>
</protein>
<feature type="transmembrane region" description="Helical" evidence="8">
    <location>
        <begin position="65"/>
        <end position="85"/>
    </location>
</feature>
<keyword evidence="6 8" id="KW-0472">Membrane</keyword>
<evidence type="ECO:0000256" key="1">
    <source>
        <dbReference type="ARBA" id="ARBA00004141"/>
    </source>
</evidence>
<feature type="transmembrane region" description="Helical" evidence="8">
    <location>
        <begin position="91"/>
        <end position="111"/>
    </location>
</feature>
<feature type="transmembrane region" description="Helical" evidence="8">
    <location>
        <begin position="357"/>
        <end position="375"/>
    </location>
</feature>
<dbReference type="GO" id="GO:0016020">
    <property type="term" value="C:membrane"/>
    <property type="evidence" value="ECO:0007669"/>
    <property type="project" value="UniProtKB-SubCell"/>
</dbReference>
<feature type="transmembrane region" description="Helical" evidence="8">
    <location>
        <begin position="395"/>
        <end position="414"/>
    </location>
</feature>
<dbReference type="AlphaFoldDB" id="A0A3M7KQW0"/>
<keyword evidence="3" id="KW-0813">Transport</keyword>
<sequence length="590" mass="64051">VILPEGYRDAKLGMIIAATIGEIVQETLCKSQESKLAVLWTVGIFALNCGPVLVGFVLDYCGPKFTCIVGSLLNILGLILFGVSQSSGPNAFIPASIFLGLGGITFHLAQMHASALYPRKRGMLTAVFVAGFTGSGIIFYLLLLIFQAAGSTRAAYMGVLMGYAGLCALWIPLSAWMMPNSPFRVGQVYLLTSKWRFEVRQRSVRSNLISAGVPDSSNPFWQEEEEHSRSGISGNGGAAVGWGAFSGSPGPHGAGPTQANGSVLGVAQQQHADPYAAAEGAAQAGDSLGGGQRPGLITDQAGLQGLDGNRGPPSADPLTDPSPLPHGVVWGPLVFEARRFVELRKLSFLEQFKSSESFGMGLFYTLNVFTMQFYLGTMRLQLSNKGSNAETYSNFGNVVVAFAFLLIPVIGWLLDKKGYGSTLGSILGLSVLTLVVTILIWMTARFFMYASYFAIFGALFGFRNFGRLVAVDNIFNGLFGLLQYPLTYLAIHPLNGNFMWVNLGQAACLIPLSWFCVAMYRWEREDLVPIRPLEGEELPCDMLGHQERKKLKDLHLPNLGLGELRMPHVQLPEAIRKLTRSGTREREVEV</sequence>
<comment type="subcellular location">
    <subcellularLocation>
        <location evidence="1">Membrane</location>
        <topology evidence="1">Multi-pass membrane protein</topology>
    </subcellularLocation>
</comment>
<feature type="transmembrane region" description="Helical" evidence="8">
    <location>
        <begin position="421"/>
        <end position="440"/>
    </location>
</feature>
<keyword evidence="5 8" id="KW-1133">Transmembrane helix</keyword>
<evidence type="ECO:0000256" key="3">
    <source>
        <dbReference type="ARBA" id="ARBA00022448"/>
    </source>
</evidence>
<dbReference type="InterPro" id="IPR036259">
    <property type="entry name" value="MFS_trans_sf"/>
</dbReference>
<feature type="transmembrane region" description="Helical" evidence="8">
    <location>
        <begin position="123"/>
        <end position="148"/>
    </location>
</feature>
<evidence type="ECO:0000256" key="4">
    <source>
        <dbReference type="ARBA" id="ARBA00022692"/>
    </source>
</evidence>
<accession>A0A3M7KQW0</accession>
<evidence type="ECO:0000256" key="2">
    <source>
        <dbReference type="ARBA" id="ARBA00006595"/>
    </source>
</evidence>
<organism evidence="9 10">
    <name type="scientific">Auxenochlorella protothecoides</name>
    <name type="common">Green microalga</name>
    <name type="synonym">Chlorella protothecoides</name>
    <dbReference type="NCBI Taxonomy" id="3075"/>
    <lineage>
        <taxon>Eukaryota</taxon>
        <taxon>Viridiplantae</taxon>
        <taxon>Chlorophyta</taxon>
        <taxon>core chlorophytes</taxon>
        <taxon>Trebouxiophyceae</taxon>
        <taxon>Chlorellales</taxon>
        <taxon>Chlorellaceae</taxon>
        <taxon>Auxenochlorella</taxon>
    </lineage>
</organism>
<proteinExistence type="inferred from homology"/>
<comment type="caution">
    <text evidence="9">The sequence shown here is derived from an EMBL/GenBank/DDBJ whole genome shotgun (WGS) entry which is preliminary data.</text>
</comment>
<evidence type="ECO:0000256" key="8">
    <source>
        <dbReference type="SAM" id="Phobius"/>
    </source>
</evidence>
<evidence type="ECO:0008006" key="11">
    <source>
        <dbReference type="Google" id="ProtNLM"/>
    </source>
</evidence>
<evidence type="ECO:0000256" key="5">
    <source>
        <dbReference type="ARBA" id="ARBA00022989"/>
    </source>
</evidence>
<dbReference type="Gene3D" id="1.20.1250.20">
    <property type="entry name" value="MFS general substrate transporter like domains"/>
    <property type="match status" value="1"/>
</dbReference>
<comment type="similarity">
    <text evidence="2">Belongs to the SLC43A transporter (TC 2.A.1.44) family.</text>
</comment>
<feature type="transmembrane region" description="Helical" evidence="8">
    <location>
        <begin position="154"/>
        <end position="176"/>
    </location>
</feature>
<dbReference type="CDD" id="cd06174">
    <property type="entry name" value="MFS"/>
    <property type="match status" value="1"/>
</dbReference>
<evidence type="ECO:0000256" key="6">
    <source>
        <dbReference type="ARBA" id="ARBA00023136"/>
    </source>
</evidence>
<dbReference type="EMBL" id="QOKY01000202">
    <property type="protein sequence ID" value="RMZ52921.1"/>
    <property type="molecule type" value="Genomic_DNA"/>
</dbReference>
<name>A0A3M7KQW0_AUXPR</name>
<dbReference type="PANTHER" id="PTHR20772:SF2">
    <property type="entry name" value="PROTEIN FMP42"/>
    <property type="match status" value="1"/>
</dbReference>
<feature type="transmembrane region" description="Helical" evidence="8">
    <location>
        <begin position="474"/>
        <end position="491"/>
    </location>
</feature>
<feature type="compositionally biased region" description="Low complexity" evidence="7">
    <location>
        <begin position="272"/>
        <end position="284"/>
    </location>
</feature>
<feature type="transmembrane region" description="Helical" evidence="8">
    <location>
        <begin position="37"/>
        <end position="58"/>
    </location>
</feature>
<evidence type="ECO:0000256" key="7">
    <source>
        <dbReference type="SAM" id="MobiDB-lite"/>
    </source>
</evidence>
<dbReference type="PANTHER" id="PTHR20772">
    <property type="entry name" value="PROTEIN FMP42"/>
    <property type="match status" value="1"/>
</dbReference>